<dbReference type="Gene3D" id="3.30.420.10">
    <property type="entry name" value="Ribonuclease H-like superfamily/Ribonuclease H"/>
    <property type="match status" value="1"/>
</dbReference>
<feature type="compositionally biased region" description="Basic and acidic residues" evidence="1">
    <location>
        <begin position="1"/>
        <end position="10"/>
    </location>
</feature>
<reference evidence="3 4" key="1">
    <citation type="journal article" date="2019" name="Nat. Microbiol.">
        <title>Genomic variation and strain-specific functional adaptation in the human gut microbiome during early life.</title>
        <authorList>
            <person name="Vatanen T."/>
            <person name="Plichta D.R."/>
            <person name="Somani J."/>
            <person name="Munch P.C."/>
            <person name="Arthur T.D."/>
            <person name="Hall A.B."/>
            <person name="Rudolf S."/>
            <person name="Oakeley E.J."/>
            <person name="Ke X."/>
            <person name="Young R.A."/>
            <person name="Haiser H.J."/>
            <person name="Kolde R."/>
            <person name="Yassour M."/>
            <person name="Luopajarvi K."/>
            <person name="Siljander H."/>
            <person name="Virtanen S.M."/>
            <person name="Ilonen J."/>
            <person name="Uibo R."/>
            <person name="Tillmann V."/>
            <person name="Mokurov S."/>
            <person name="Dorshakova N."/>
            <person name="Porter J.A."/>
            <person name="McHardy A.C."/>
            <person name="Lahdesmaki H."/>
            <person name="Vlamakis H."/>
            <person name="Huttenhower C."/>
            <person name="Knip M."/>
            <person name="Xavier R.J."/>
        </authorList>
    </citation>
    <scope>NUCLEOTIDE SEQUENCE [LARGE SCALE GENOMIC DNA]</scope>
    <source>
        <strain evidence="3 4">RJX1047</strain>
    </source>
</reference>
<dbReference type="GO" id="GO:0003676">
    <property type="term" value="F:nucleic acid binding"/>
    <property type="evidence" value="ECO:0007669"/>
    <property type="project" value="InterPro"/>
</dbReference>
<feature type="region of interest" description="Disordered" evidence="1">
    <location>
        <begin position="1"/>
        <end position="52"/>
    </location>
</feature>
<evidence type="ECO:0000259" key="2">
    <source>
        <dbReference type="Pfam" id="PF13358"/>
    </source>
</evidence>
<gene>
    <name evidence="3" type="ORF">E1I98_09695</name>
</gene>
<dbReference type="SUPFAM" id="SSF53098">
    <property type="entry name" value="Ribonuclease H-like"/>
    <property type="match status" value="1"/>
</dbReference>
<sequence length="276" mass="31899">MGQALREGRRQRLGNQTRTWTQTDNGLLRRRISTPSHRTGPTECEESQGSVAAGLRQGSERKYFQGFFIRIGARYRRIRKRPKGKPSPQLYAYKSEKLQELEIQANDGLIDLYFGDESHICTEGYVPYGWQFRGEDVYIPSQRGYRLNIFGMIDRNNRYEGFTTDESITAEKVADFLDRLSMIITKDTFVVLDNASIHRGRIFAELRPVWEKRGLFLFFLPPYSPHLNIAETLWRILKGKWIRPADYVSTDSLLYATNRALAALGSELHIIFVHAA</sequence>
<accession>A0A4R4GKL2</accession>
<dbReference type="PANTHER" id="PTHR46564:SF1">
    <property type="entry name" value="TRANSPOSASE"/>
    <property type="match status" value="1"/>
</dbReference>
<organism evidence="3 4">
    <name type="scientific">Phocaeicola dorei</name>
    <dbReference type="NCBI Taxonomy" id="357276"/>
    <lineage>
        <taxon>Bacteria</taxon>
        <taxon>Pseudomonadati</taxon>
        <taxon>Bacteroidota</taxon>
        <taxon>Bacteroidia</taxon>
        <taxon>Bacteroidales</taxon>
        <taxon>Bacteroidaceae</taxon>
        <taxon>Phocaeicola</taxon>
    </lineage>
</organism>
<dbReference type="InterPro" id="IPR038717">
    <property type="entry name" value="Tc1-like_DDE_dom"/>
</dbReference>
<proteinExistence type="predicted"/>
<dbReference type="Pfam" id="PF13358">
    <property type="entry name" value="DDE_3"/>
    <property type="match status" value="1"/>
</dbReference>
<feature type="compositionally biased region" description="Polar residues" evidence="1">
    <location>
        <begin position="13"/>
        <end position="25"/>
    </location>
</feature>
<dbReference type="AlphaFoldDB" id="A0A4R4GKL2"/>
<dbReference type="Proteomes" id="UP000294527">
    <property type="component" value="Unassembled WGS sequence"/>
</dbReference>
<feature type="domain" description="Tc1-like transposase DDE" evidence="2">
    <location>
        <begin position="111"/>
        <end position="247"/>
    </location>
</feature>
<dbReference type="InterPro" id="IPR036397">
    <property type="entry name" value="RNaseH_sf"/>
</dbReference>
<evidence type="ECO:0000313" key="4">
    <source>
        <dbReference type="Proteomes" id="UP000294527"/>
    </source>
</evidence>
<comment type="caution">
    <text evidence="3">The sequence shown here is derived from an EMBL/GenBank/DDBJ whole genome shotgun (WGS) entry which is preliminary data.</text>
</comment>
<dbReference type="PANTHER" id="PTHR46564">
    <property type="entry name" value="TRANSPOSASE"/>
    <property type="match status" value="1"/>
</dbReference>
<protein>
    <submittedName>
        <fullName evidence="3">IS630 family transposase</fullName>
    </submittedName>
</protein>
<dbReference type="EMBL" id="SLTU01000001">
    <property type="protein sequence ID" value="TDA77412.1"/>
    <property type="molecule type" value="Genomic_DNA"/>
</dbReference>
<dbReference type="InterPro" id="IPR047655">
    <property type="entry name" value="Transpos_IS630-like"/>
</dbReference>
<dbReference type="NCBIfam" id="NF033545">
    <property type="entry name" value="transpos_IS630"/>
    <property type="match status" value="1"/>
</dbReference>
<name>A0A4R4GKL2_9BACT</name>
<evidence type="ECO:0000256" key="1">
    <source>
        <dbReference type="SAM" id="MobiDB-lite"/>
    </source>
</evidence>
<dbReference type="InterPro" id="IPR012337">
    <property type="entry name" value="RNaseH-like_sf"/>
</dbReference>
<evidence type="ECO:0000313" key="3">
    <source>
        <dbReference type="EMBL" id="TDA77412.1"/>
    </source>
</evidence>